<dbReference type="PANTHER" id="PTHR42109">
    <property type="entry name" value="UNPLACED GENOMIC SCAFFOLD UM_SCAF_CONTIG_1.265, WHOLE GENOME SHOTGUN SEQUENCE"/>
    <property type="match status" value="1"/>
</dbReference>
<dbReference type="Proteomes" id="UP000007129">
    <property type="component" value="Unassembled WGS sequence"/>
</dbReference>
<feature type="transmembrane region" description="Helical" evidence="1">
    <location>
        <begin position="150"/>
        <end position="169"/>
    </location>
</feature>
<proteinExistence type="predicted"/>
<dbReference type="OrthoDB" id="2560628at2759"/>
<dbReference type="VEuPathDB" id="FungiDB:MPH_12440"/>
<reference evidence="3 4" key="1">
    <citation type="journal article" date="2012" name="BMC Genomics">
        <title>Tools to kill: Genome of one of the most destructive plant pathogenic fungi Macrophomina phaseolina.</title>
        <authorList>
            <person name="Islam M.S."/>
            <person name="Haque M.S."/>
            <person name="Islam M.M."/>
            <person name="Emdad E.M."/>
            <person name="Halim A."/>
            <person name="Hossen Q.M.M."/>
            <person name="Hossain M.Z."/>
            <person name="Ahmed B."/>
            <person name="Rahim S."/>
            <person name="Rahman M.S."/>
            <person name="Alam M.M."/>
            <person name="Hou S."/>
            <person name="Wan X."/>
            <person name="Saito J.A."/>
            <person name="Alam M."/>
        </authorList>
    </citation>
    <scope>NUCLEOTIDE SEQUENCE [LARGE SCALE GENOMIC DNA]</scope>
    <source>
        <strain evidence="3 4">MS6</strain>
    </source>
</reference>
<feature type="transmembrane region" description="Helical" evidence="1">
    <location>
        <begin position="118"/>
        <end position="138"/>
    </location>
</feature>
<dbReference type="Pfam" id="PF24800">
    <property type="entry name" value="DUF7702"/>
    <property type="match status" value="1"/>
</dbReference>
<feature type="transmembrane region" description="Helical" evidence="1">
    <location>
        <begin position="69"/>
        <end position="86"/>
    </location>
</feature>
<keyword evidence="1" id="KW-0812">Transmembrane</keyword>
<dbReference type="EMBL" id="AHHD01000517">
    <property type="protein sequence ID" value="EKG10582.1"/>
    <property type="molecule type" value="Genomic_DNA"/>
</dbReference>
<dbReference type="InParanoid" id="K2RCH6"/>
<evidence type="ECO:0000313" key="4">
    <source>
        <dbReference type="Proteomes" id="UP000007129"/>
    </source>
</evidence>
<gene>
    <name evidence="3" type="ORF">MPH_12440</name>
</gene>
<dbReference type="STRING" id="1126212.K2RCH6"/>
<evidence type="ECO:0000313" key="3">
    <source>
        <dbReference type="EMBL" id="EKG10582.1"/>
    </source>
</evidence>
<comment type="caution">
    <text evidence="3">The sequence shown here is derived from an EMBL/GenBank/DDBJ whole genome shotgun (WGS) entry which is preliminary data.</text>
</comment>
<dbReference type="AlphaFoldDB" id="K2RCH6"/>
<keyword evidence="1" id="KW-0472">Membrane</keyword>
<keyword evidence="1" id="KW-1133">Transmembrane helix</keyword>
<dbReference type="InterPro" id="IPR056119">
    <property type="entry name" value="DUF7702"/>
</dbReference>
<evidence type="ECO:0000256" key="1">
    <source>
        <dbReference type="SAM" id="Phobius"/>
    </source>
</evidence>
<dbReference type="HOGENOM" id="CLU_934054_0_0_1"/>
<accession>K2RCH6</accession>
<feature type="transmembrane region" description="Helical" evidence="1">
    <location>
        <begin position="181"/>
        <end position="201"/>
    </location>
</feature>
<name>K2RCH6_MACPH</name>
<organism evidence="3 4">
    <name type="scientific">Macrophomina phaseolina (strain MS6)</name>
    <name type="common">Charcoal rot fungus</name>
    <dbReference type="NCBI Taxonomy" id="1126212"/>
    <lineage>
        <taxon>Eukaryota</taxon>
        <taxon>Fungi</taxon>
        <taxon>Dikarya</taxon>
        <taxon>Ascomycota</taxon>
        <taxon>Pezizomycotina</taxon>
        <taxon>Dothideomycetes</taxon>
        <taxon>Dothideomycetes incertae sedis</taxon>
        <taxon>Botryosphaeriales</taxon>
        <taxon>Botryosphaeriaceae</taxon>
        <taxon>Macrophomina</taxon>
    </lineage>
</organism>
<evidence type="ECO:0000259" key="2">
    <source>
        <dbReference type="Pfam" id="PF24800"/>
    </source>
</evidence>
<dbReference type="PANTHER" id="PTHR42109:SF2">
    <property type="entry name" value="INTEGRAL MEMBRANE PROTEIN"/>
    <property type="match status" value="1"/>
</dbReference>
<feature type="domain" description="DUF7702" evidence="2">
    <location>
        <begin position="112"/>
        <end position="272"/>
    </location>
</feature>
<protein>
    <recommendedName>
        <fullName evidence="2">DUF7702 domain-containing protein</fullName>
    </recommendedName>
</protein>
<sequence>MRILRVGSTLRLFLSSPKEPLVEFVERNQSAGLRSRLSHSCTDSVSTSSPIASHGQAHVSINTALRHSILHASIIFISPSFLAYAFDDVYRVETWLYNSNQAINATPAMTKLSYLDALSVPVLIFYGPCLILSILLIFRHGWQQSGWTWFVLTTFSLTRLLYAALTLAAHTHPTQPGLRAAAATLAVDGLSPLLLMSLGLVHRLRDFIRHSHPGAFALSGTSLLRRDCLRLVELLLAAAFICASVGYRGLSRDEILHGVARHSDTLKAAAAIVWKRKGRKYLSVSYGRGGFDDGNQSR</sequence>